<evidence type="ECO:0000313" key="13">
    <source>
        <dbReference type="Proteomes" id="UP000245119"/>
    </source>
</evidence>
<dbReference type="InterPro" id="IPR022652">
    <property type="entry name" value="Znf_XPA_CS"/>
</dbReference>
<dbReference type="Pfam" id="PF05181">
    <property type="entry name" value="XPA_C"/>
    <property type="match status" value="1"/>
</dbReference>
<dbReference type="GO" id="GO:0070914">
    <property type="term" value="P:UV-damage excision repair"/>
    <property type="evidence" value="ECO:0007669"/>
    <property type="project" value="TreeGrafter"/>
</dbReference>
<dbReference type="FunFam" id="3.90.530.10:FF:000001">
    <property type="entry name" value="DNA repair protein complementing XP-A cells"/>
    <property type="match status" value="1"/>
</dbReference>
<evidence type="ECO:0000256" key="5">
    <source>
        <dbReference type="ARBA" id="ARBA00022771"/>
    </source>
</evidence>
<evidence type="ECO:0000256" key="3">
    <source>
        <dbReference type="ARBA" id="ARBA00022723"/>
    </source>
</evidence>
<dbReference type="GO" id="GO:0008270">
    <property type="term" value="F:zinc ion binding"/>
    <property type="evidence" value="ECO:0007669"/>
    <property type="project" value="UniProtKB-KW"/>
</dbReference>
<dbReference type="InterPro" id="IPR009061">
    <property type="entry name" value="DNA-bd_dom_put_sf"/>
</dbReference>
<keyword evidence="8" id="KW-0234">DNA repair</keyword>
<dbReference type="Gene3D" id="3.90.530.10">
    <property type="entry name" value="XPA C-terminal domain"/>
    <property type="match status" value="1"/>
</dbReference>
<dbReference type="Pfam" id="PF01286">
    <property type="entry name" value="XPA_N"/>
    <property type="match status" value="1"/>
</dbReference>
<proteinExistence type="inferred from homology"/>
<sequence>MSIPTEGEKGAHREMGAGALIVVTINGLKIFMKEVENVQDSKTVSSAAEEKREEKMTDAQRARVERNRQKAILLKQARLANHPYGQDKDRHKVKAPPRTIDTGAGFFIEEDEEDQIQREIKHPLGPIIPQISERLLCEDCGKEFLESYLHNHFDAFVCDLCRENKEKYELITKTDAKNKYLLKDADFDVREPPLKFILRKNPHNPRWGEMRLYLELQVQARAVEVWGDEEKLEEARDQRTANKEKAKQKKFDKRVKALRMAVRSSLWRKEMTGHEHVYGEETYNDDDDEYSKTCTTCGHVMTYEKM</sequence>
<comment type="subcellular location">
    <subcellularLocation>
        <location evidence="1">Nucleus</location>
    </subcellularLocation>
</comment>
<dbReference type="STRING" id="400727.A0A2T7NEJ7"/>
<keyword evidence="13" id="KW-1185">Reference proteome</keyword>
<dbReference type="GO" id="GO:0000715">
    <property type="term" value="P:nucleotide-excision repair, DNA damage recognition"/>
    <property type="evidence" value="ECO:0007669"/>
    <property type="project" value="TreeGrafter"/>
</dbReference>
<dbReference type="GO" id="GO:1901255">
    <property type="term" value="P:nucleotide-excision repair involved in interstrand cross-link repair"/>
    <property type="evidence" value="ECO:0007669"/>
    <property type="project" value="TreeGrafter"/>
</dbReference>
<gene>
    <name evidence="12" type="ORF">C0Q70_20055</name>
</gene>
<comment type="caution">
    <text evidence="12">The sequence shown here is derived from an EMBL/GenBank/DDBJ whole genome shotgun (WGS) entry which is preliminary data.</text>
</comment>
<dbReference type="PANTHER" id="PTHR10142">
    <property type="entry name" value="DNA REPAIR PROTEIN COMPLEMENTING XP-A CELLS"/>
    <property type="match status" value="1"/>
</dbReference>
<keyword evidence="3" id="KW-0479">Metal-binding</keyword>
<evidence type="ECO:0000256" key="6">
    <source>
        <dbReference type="ARBA" id="ARBA00022833"/>
    </source>
</evidence>
<keyword evidence="4" id="KW-0227">DNA damage</keyword>
<organism evidence="12 13">
    <name type="scientific">Pomacea canaliculata</name>
    <name type="common">Golden apple snail</name>
    <dbReference type="NCBI Taxonomy" id="400727"/>
    <lineage>
        <taxon>Eukaryota</taxon>
        <taxon>Metazoa</taxon>
        <taxon>Spiralia</taxon>
        <taxon>Lophotrochozoa</taxon>
        <taxon>Mollusca</taxon>
        <taxon>Gastropoda</taxon>
        <taxon>Caenogastropoda</taxon>
        <taxon>Architaenioglossa</taxon>
        <taxon>Ampullarioidea</taxon>
        <taxon>Ampullariidae</taxon>
        <taxon>Pomacea</taxon>
    </lineage>
</organism>
<evidence type="ECO:0000256" key="10">
    <source>
        <dbReference type="SAM" id="MobiDB-lite"/>
    </source>
</evidence>
<evidence type="ECO:0000256" key="4">
    <source>
        <dbReference type="ARBA" id="ARBA00022763"/>
    </source>
</evidence>
<dbReference type="AlphaFoldDB" id="A0A2T7NEJ7"/>
<keyword evidence="7" id="KW-0238">DNA-binding</keyword>
<evidence type="ECO:0000256" key="2">
    <source>
        <dbReference type="ARBA" id="ARBA00005548"/>
    </source>
</evidence>
<evidence type="ECO:0000256" key="1">
    <source>
        <dbReference type="ARBA" id="ARBA00004123"/>
    </source>
</evidence>
<keyword evidence="6" id="KW-0862">Zinc</keyword>
<dbReference type="Proteomes" id="UP000245119">
    <property type="component" value="Linkage Group LG13"/>
</dbReference>
<evidence type="ECO:0000256" key="8">
    <source>
        <dbReference type="ARBA" id="ARBA00023204"/>
    </source>
</evidence>
<dbReference type="GO" id="GO:0006284">
    <property type="term" value="P:base-excision repair"/>
    <property type="evidence" value="ECO:0007669"/>
    <property type="project" value="TreeGrafter"/>
</dbReference>
<dbReference type="InterPro" id="IPR000465">
    <property type="entry name" value="XPA/RAD14"/>
</dbReference>
<accession>A0A2T7NEJ7</accession>
<dbReference type="CDD" id="cd21076">
    <property type="entry name" value="DBD_XPA"/>
    <property type="match status" value="1"/>
</dbReference>
<feature type="compositionally biased region" description="Basic and acidic residues" evidence="10">
    <location>
        <begin position="48"/>
        <end position="64"/>
    </location>
</feature>
<dbReference type="GO" id="GO:0000110">
    <property type="term" value="C:nucleotide-excision repair factor 1 complex"/>
    <property type="evidence" value="ECO:0007669"/>
    <property type="project" value="TreeGrafter"/>
</dbReference>
<protein>
    <recommendedName>
        <fullName evidence="11">XPA C-terminal domain-containing protein</fullName>
    </recommendedName>
</protein>
<dbReference type="EMBL" id="PZQS01000013">
    <property type="protein sequence ID" value="PVD19565.1"/>
    <property type="molecule type" value="Genomic_DNA"/>
</dbReference>
<evidence type="ECO:0000256" key="9">
    <source>
        <dbReference type="ARBA" id="ARBA00023242"/>
    </source>
</evidence>
<dbReference type="GO" id="GO:0003684">
    <property type="term" value="F:damaged DNA binding"/>
    <property type="evidence" value="ECO:0007669"/>
    <property type="project" value="InterPro"/>
</dbReference>
<dbReference type="InterPro" id="IPR022656">
    <property type="entry name" value="XPA_C"/>
</dbReference>
<keyword evidence="9" id="KW-0539">Nucleus</keyword>
<feature type="region of interest" description="Disordered" evidence="10">
    <location>
        <begin position="39"/>
        <end position="64"/>
    </location>
</feature>
<dbReference type="InterPro" id="IPR037129">
    <property type="entry name" value="XPA_sf"/>
</dbReference>
<reference evidence="12 13" key="1">
    <citation type="submission" date="2018-04" db="EMBL/GenBank/DDBJ databases">
        <title>The genome of golden apple snail Pomacea canaliculata provides insight into stress tolerance and invasive adaptation.</title>
        <authorList>
            <person name="Liu C."/>
            <person name="Liu B."/>
            <person name="Ren Y."/>
            <person name="Zhang Y."/>
            <person name="Wang H."/>
            <person name="Li S."/>
            <person name="Jiang F."/>
            <person name="Yin L."/>
            <person name="Zhang G."/>
            <person name="Qian W."/>
            <person name="Fan W."/>
        </authorList>
    </citation>
    <scope>NUCLEOTIDE SEQUENCE [LARGE SCALE GENOMIC DNA]</scope>
    <source>
        <strain evidence="12">SZHN2017</strain>
        <tissue evidence="12">Muscle</tissue>
    </source>
</reference>
<dbReference type="SUPFAM" id="SSF46955">
    <property type="entry name" value="Putative DNA-binding domain"/>
    <property type="match status" value="1"/>
</dbReference>
<evidence type="ECO:0000259" key="11">
    <source>
        <dbReference type="Pfam" id="PF05181"/>
    </source>
</evidence>
<name>A0A2T7NEJ7_POMCA</name>
<feature type="domain" description="XPA C-terminal" evidence="11">
    <location>
        <begin position="167"/>
        <end position="218"/>
    </location>
</feature>
<dbReference type="PANTHER" id="PTHR10142:SF0">
    <property type="entry name" value="DNA REPAIR PROTEIN COMPLEMENTING XP-A CELLS"/>
    <property type="match status" value="1"/>
</dbReference>
<dbReference type="SUPFAM" id="SSF57716">
    <property type="entry name" value="Glucocorticoid receptor-like (DNA-binding domain)"/>
    <property type="match status" value="1"/>
</dbReference>
<evidence type="ECO:0000256" key="7">
    <source>
        <dbReference type="ARBA" id="ARBA00023125"/>
    </source>
</evidence>
<comment type="similarity">
    <text evidence="2">Belongs to the XPA family.</text>
</comment>
<evidence type="ECO:0000313" key="12">
    <source>
        <dbReference type="EMBL" id="PVD19565.1"/>
    </source>
</evidence>
<keyword evidence="5" id="KW-0863">Zinc-finger</keyword>
<dbReference type="NCBIfam" id="TIGR00598">
    <property type="entry name" value="rad14"/>
    <property type="match status" value="1"/>
</dbReference>
<dbReference type="OrthoDB" id="68328at2759"/>